<dbReference type="EC" id="5.2.1.8" evidence="4"/>
<dbReference type="InterPro" id="IPR046357">
    <property type="entry name" value="PPIase_dom_sf"/>
</dbReference>
<comment type="catalytic activity">
    <reaction evidence="1 3 4">
        <text>[protein]-peptidylproline (omega=180) = [protein]-peptidylproline (omega=0)</text>
        <dbReference type="Rhea" id="RHEA:16237"/>
        <dbReference type="Rhea" id="RHEA-COMP:10747"/>
        <dbReference type="Rhea" id="RHEA-COMP:10748"/>
        <dbReference type="ChEBI" id="CHEBI:83833"/>
        <dbReference type="ChEBI" id="CHEBI:83834"/>
        <dbReference type="EC" id="5.2.1.8"/>
    </reaction>
</comment>
<gene>
    <name evidence="6" type="ORF">IAC08_06060</name>
</gene>
<name>A0A9D9HLD2_9BACT</name>
<evidence type="ECO:0000256" key="1">
    <source>
        <dbReference type="ARBA" id="ARBA00000971"/>
    </source>
</evidence>
<dbReference type="EMBL" id="JADIMK010000065">
    <property type="protein sequence ID" value="MBO8455951.1"/>
    <property type="molecule type" value="Genomic_DNA"/>
</dbReference>
<evidence type="ECO:0000256" key="3">
    <source>
        <dbReference type="PROSITE-ProRule" id="PRU00277"/>
    </source>
</evidence>
<comment type="similarity">
    <text evidence="4">Belongs to the FKBP-type PPIase family.</text>
</comment>
<comment type="caution">
    <text evidence="6">The sequence shown here is derived from an EMBL/GenBank/DDBJ whole genome shotgun (WGS) entry which is preliminary data.</text>
</comment>
<evidence type="ECO:0000256" key="4">
    <source>
        <dbReference type="RuleBase" id="RU003915"/>
    </source>
</evidence>
<evidence type="ECO:0000256" key="2">
    <source>
        <dbReference type="ARBA" id="ARBA00023110"/>
    </source>
</evidence>
<evidence type="ECO:0000259" key="5">
    <source>
        <dbReference type="PROSITE" id="PS50059"/>
    </source>
</evidence>
<reference evidence="6" key="1">
    <citation type="submission" date="2020-10" db="EMBL/GenBank/DDBJ databases">
        <authorList>
            <person name="Gilroy R."/>
        </authorList>
    </citation>
    <scope>NUCLEOTIDE SEQUENCE</scope>
    <source>
        <strain evidence="6">B1-3475</strain>
    </source>
</reference>
<organism evidence="6 7">
    <name type="scientific">Candidatus Cryptobacteroides intestinigallinarum</name>
    <dbReference type="NCBI Taxonomy" id="2840767"/>
    <lineage>
        <taxon>Bacteria</taxon>
        <taxon>Pseudomonadati</taxon>
        <taxon>Bacteroidota</taxon>
        <taxon>Bacteroidia</taxon>
        <taxon>Bacteroidales</taxon>
        <taxon>Candidatus Cryptobacteroides</taxon>
    </lineage>
</organism>
<accession>A0A9D9HLD2</accession>
<proteinExistence type="inferred from homology"/>
<dbReference type="Proteomes" id="UP000823617">
    <property type="component" value="Unassembled WGS sequence"/>
</dbReference>
<evidence type="ECO:0000313" key="7">
    <source>
        <dbReference type="Proteomes" id="UP000823617"/>
    </source>
</evidence>
<reference evidence="6" key="2">
    <citation type="journal article" date="2021" name="PeerJ">
        <title>Extensive microbial diversity within the chicken gut microbiome revealed by metagenomics and culture.</title>
        <authorList>
            <person name="Gilroy R."/>
            <person name="Ravi A."/>
            <person name="Getino M."/>
            <person name="Pursley I."/>
            <person name="Horton D.L."/>
            <person name="Alikhan N.F."/>
            <person name="Baker D."/>
            <person name="Gharbi K."/>
            <person name="Hall N."/>
            <person name="Watson M."/>
            <person name="Adriaenssens E.M."/>
            <person name="Foster-Nyarko E."/>
            <person name="Jarju S."/>
            <person name="Secka A."/>
            <person name="Antonio M."/>
            <person name="Oren A."/>
            <person name="Chaudhuri R.R."/>
            <person name="La Ragione R."/>
            <person name="Hildebrand F."/>
            <person name="Pallen M.J."/>
        </authorList>
    </citation>
    <scope>NUCLEOTIDE SEQUENCE</scope>
    <source>
        <strain evidence="6">B1-3475</strain>
    </source>
</reference>
<keyword evidence="2 3" id="KW-0697">Rotamase</keyword>
<dbReference type="GO" id="GO:0003755">
    <property type="term" value="F:peptidyl-prolyl cis-trans isomerase activity"/>
    <property type="evidence" value="ECO:0007669"/>
    <property type="project" value="UniProtKB-UniRule"/>
</dbReference>
<dbReference type="AlphaFoldDB" id="A0A9D9HLD2"/>
<keyword evidence="3 4" id="KW-0413">Isomerase</keyword>
<dbReference type="PROSITE" id="PS50059">
    <property type="entry name" value="FKBP_PPIASE"/>
    <property type="match status" value="1"/>
</dbReference>
<sequence length="187" mass="20089">MARNSISRQVLNTIAAATVLAAASGCTKQSLETTYSNQENRIDSFITSQLEANETYSVIHNNGSNRLIISGGSGNELKQGGTVSFYYAGYIFSGSSISSSNLFATNSEAIANEAGWALTDPDYSIKTVRLSEDELLEGLYYGLEGVRAGEECLILFSGKYGYGNRHVGTIPANSALAYHIWVESVSE</sequence>
<dbReference type="InterPro" id="IPR001179">
    <property type="entry name" value="PPIase_FKBP_dom"/>
</dbReference>
<dbReference type="Pfam" id="PF00254">
    <property type="entry name" value="FKBP_C"/>
    <property type="match status" value="1"/>
</dbReference>
<evidence type="ECO:0000313" key="6">
    <source>
        <dbReference type="EMBL" id="MBO8455951.1"/>
    </source>
</evidence>
<dbReference type="SUPFAM" id="SSF54534">
    <property type="entry name" value="FKBP-like"/>
    <property type="match status" value="1"/>
</dbReference>
<feature type="domain" description="PPIase FKBP-type" evidence="5">
    <location>
        <begin position="80"/>
        <end position="186"/>
    </location>
</feature>
<protein>
    <recommendedName>
        <fullName evidence="4">Peptidyl-prolyl cis-trans isomerase</fullName>
        <ecNumber evidence="4">5.2.1.8</ecNumber>
    </recommendedName>
</protein>
<dbReference type="PROSITE" id="PS51257">
    <property type="entry name" value="PROKAR_LIPOPROTEIN"/>
    <property type="match status" value="1"/>
</dbReference>
<dbReference type="Gene3D" id="3.10.50.40">
    <property type="match status" value="1"/>
</dbReference>